<dbReference type="PANTHER" id="PTHR12901">
    <property type="entry name" value="SPERM PROTEIN HOMOLOG"/>
    <property type="match status" value="1"/>
</dbReference>
<protein>
    <submittedName>
        <fullName evidence="4">Ribosome association toxin PasT (RatA) of the RatAB toxin-antitoxin module</fullName>
    </submittedName>
</protein>
<dbReference type="InterPro" id="IPR023393">
    <property type="entry name" value="START-like_dom_sf"/>
</dbReference>
<dbReference type="Pfam" id="PF03364">
    <property type="entry name" value="Polyketide_cyc"/>
    <property type="match status" value="1"/>
</dbReference>
<dbReference type="STRING" id="152573.SAMN04488051_11118"/>
<dbReference type="GO" id="GO:0048039">
    <property type="term" value="F:ubiquinone binding"/>
    <property type="evidence" value="ECO:0007669"/>
    <property type="project" value="InterPro"/>
</dbReference>
<evidence type="ECO:0000259" key="3">
    <source>
        <dbReference type="Pfam" id="PF03364"/>
    </source>
</evidence>
<gene>
    <name evidence="4" type="ORF">SAMN04488051_11118</name>
</gene>
<dbReference type="InterPro" id="IPR005031">
    <property type="entry name" value="COQ10_START"/>
</dbReference>
<dbReference type="Proteomes" id="UP000198773">
    <property type="component" value="Unassembled WGS sequence"/>
</dbReference>
<name>A0A1H4FLI9_ALKAM</name>
<dbReference type="AlphaFoldDB" id="A0A1H4FLI9"/>
<comment type="similarity">
    <text evidence="1">Belongs to the ribosome association toxin RatA family.</text>
</comment>
<keyword evidence="5" id="KW-1185">Reference proteome</keyword>
<dbReference type="PANTHER" id="PTHR12901:SF10">
    <property type="entry name" value="COENZYME Q-BINDING PROTEIN COQ10, MITOCHONDRIAL"/>
    <property type="match status" value="1"/>
</dbReference>
<keyword evidence="2" id="KW-1277">Toxin-antitoxin system</keyword>
<organism evidence="4 5">
    <name type="scientific">Alkalimonas amylolytica</name>
    <dbReference type="NCBI Taxonomy" id="152573"/>
    <lineage>
        <taxon>Bacteria</taxon>
        <taxon>Pseudomonadati</taxon>
        <taxon>Pseudomonadota</taxon>
        <taxon>Gammaproteobacteria</taxon>
        <taxon>Alkalimonas</taxon>
    </lineage>
</organism>
<accession>A0A1H4FLI9</accession>
<dbReference type="Gene3D" id="3.30.530.20">
    <property type="match status" value="1"/>
</dbReference>
<dbReference type="EMBL" id="FNRM01000011">
    <property type="protein sequence ID" value="SEA97680.1"/>
    <property type="molecule type" value="Genomic_DNA"/>
</dbReference>
<dbReference type="RefSeq" id="WP_091344898.1">
    <property type="nucleotide sequence ID" value="NZ_FNRM01000011.1"/>
</dbReference>
<evidence type="ECO:0000256" key="1">
    <source>
        <dbReference type="ARBA" id="ARBA00008918"/>
    </source>
</evidence>
<reference evidence="4 5" key="1">
    <citation type="submission" date="2016-10" db="EMBL/GenBank/DDBJ databases">
        <authorList>
            <person name="de Groot N.N."/>
        </authorList>
    </citation>
    <scope>NUCLEOTIDE SEQUENCE [LARGE SCALE GENOMIC DNA]</scope>
    <source>
        <strain evidence="4 5">CGMCC 1.3430</strain>
    </source>
</reference>
<evidence type="ECO:0000313" key="5">
    <source>
        <dbReference type="Proteomes" id="UP000198773"/>
    </source>
</evidence>
<dbReference type="SUPFAM" id="SSF55961">
    <property type="entry name" value="Bet v1-like"/>
    <property type="match status" value="1"/>
</dbReference>
<feature type="domain" description="Coenzyme Q-binding protein COQ10 START" evidence="3">
    <location>
        <begin position="12"/>
        <end position="135"/>
    </location>
</feature>
<dbReference type="CDD" id="cd07813">
    <property type="entry name" value="COQ10p_like"/>
    <property type="match status" value="1"/>
</dbReference>
<evidence type="ECO:0000256" key="2">
    <source>
        <dbReference type="ARBA" id="ARBA00022649"/>
    </source>
</evidence>
<dbReference type="InterPro" id="IPR044996">
    <property type="entry name" value="COQ10-like"/>
</dbReference>
<dbReference type="OrthoDB" id="9804759at2"/>
<sequence>MPQIERSALVFYSAQQMFDLVNDVSRYPEFLPGCKAARILRQSAAEMEAELELGKAGLGKSFTTLNQLEAPHRIAMSLVNGPFKKLQGGWTFTELQANACKVQLQLEFEFSNRLVELAFGKIFKELTAAMVTAFTERAKQVYGAPNV</sequence>
<evidence type="ECO:0000313" key="4">
    <source>
        <dbReference type="EMBL" id="SEA97680.1"/>
    </source>
</evidence>
<dbReference type="GO" id="GO:0045333">
    <property type="term" value="P:cellular respiration"/>
    <property type="evidence" value="ECO:0007669"/>
    <property type="project" value="InterPro"/>
</dbReference>
<proteinExistence type="inferred from homology"/>